<dbReference type="GO" id="GO:0016020">
    <property type="term" value="C:membrane"/>
    <property type="evidence" value="ECO:0007669"/>
    <property type="project" value="InterPro"/>
</dbReference>
<feature type="region of interest" description="Disordered" evidence="1">
    <location>
        <begin position="631"/>
        <end position="661"/>
    </location>
</feature>
<keyword evidence="2" id="KW-0472">Membrane</keyword>
<reference evidence="5 6" key="1">
    <citation type="submission" date="2021-02" db="EMBL/GenBank/DDBJ databases">
        <title>Genome assembly of Pseudopithomyces chartarum.</title>
        <authorList>
            <person name="Jauregui R."/>
            <person name="Singh J."/>
            <person name="Voisey C."/>
        </authorList>
    </citation>
    <scope>NUCLEOTIDE SEQUENCE [LARGE SCALE GENOMIC DNA]</scope>
    <source>
        <strain evidence="5 6">AGR01</strain>
    </source>
</reference>
<keyword evidence="6" id="KW-1185">Reference proteome</keyword>
<dbReference type="InterPro" id="IPR056779">
    <property type="entry name" value="Csf1_C"/>
</dbReference>
<feature type="region of interest" description="Disordered" evidence="1">
    <location>
        <begin position="2324"/>
        <end position="2353"/>
    </location>
</feature>
<evidence type="ECO:0000313" key="6">
    <source>
        <dbReference type="Proteomes" id="UP001280581"/>
    </source>
</evidence>
<dbReference type="PANTHER" id="PTHR32085:SF3">
    <property type="entry name" value="PROTEIN CSF1"/>
    <property type="match status" value="1"/>
</dbReference>
<evidence type="ECO:0000259" key="3">
    <source>
        <dbReference type="Pfam" id="PF21678"/>
    </source>
</evidence>
<dbReference type="PANTHER" id="PTHR32085">
    <property type="entry name" value="PROTEIN CSF1"/>
    <property type="match status" value="1"/>
</dbReference>
<feature type="compositionally biased region" description="Basic and acidic residues" evidence="1">
    <location>
        <begin position="305"/>
        <end position="317"/>
    </location>
</feature>
<feature type="domain" description="Csf1 C-terminal region" evidence="4">
    <location>
        <begin position="3132"/>
        <end position="3283"/>
    </location>
</feature>
<feature type="region of interest" description="Disordered" evidence="1">
    <location>
        <begin position="2533"/>
        <end position="2557"/>
    </location>
</feature>
<feature type="region of interest" description="Disordered" evidence="1">
    <location>
        <begin position="2622"/>
        <end position="2643"/>
    </location>
</feature>
<keyword evidence="2" id="KW-1133">Transmembrane helix</keyword>
<keyword evidence="2" id="KW-0812">Transmembrane</keyword>
<evidence type="ECO:0000256" key="2">
    <source>
        <dbReference type="SAM" id="Phobius"/>
    </source>
</evidence>
<evidence type="ECO:0000259" key="4">
    <source>
        <dbReference type="Pfam" id="PF25038"/>
    </source>
</evidence>
<name>A0AAN6LPY5_9PLEO</name>
<dbReference type="Proteomes" id="UP001280581">
    <property type="component" value="Unassembled WGS sequence"/>
</dbReference>
<dbReference type="InterPro" id="IPR029636">
    <property type="entry name" value="Csf1"/>
</dbReference>
<dbReference type="Pfam" id="PF25038">
    <property type="entry name" value="Csf1_C"/>
    <property type="match status" value="2"/>
</dbReference>
<accession>A0AAN6LPY5</accession>
<protein>
    <recommendedName>
        <fullName evidence="7">Fermentation associated protein</fullName>
    </recommendedName>
</protein>
<evidence type="ECO:0000313" key="5">
    <source>
        <dbReference type="EMBL" id="KAK3201296.1"/>
    </source>
</evidence>
<feature type="region of interest" description="Disordered" evidence="1">
    <location>
        <begin position="3176"/>
        <end position="3199"/>
    </location>
</feature>
<feature type="region of interest" description="Disordered" evidence="1">
    <location>
        <begin position="181"/>
        <end position="222"/>
    </location>
</feature>
<feature type="domain" description="Csf1 N-terminal" evidence="3">
    <location>
        <begin position="204"/>
        <end position="621"/>
    </location>
</feature>
<proteinExistence type="predicted"/>
<feature type="domain" description="Csf1 C-terminal region" evidence="4">
    <location>
        <begin position="2561"/>
        <end position="3108"/>
    </location>
</feature>
<feature type="transmembrane region" description="Helical" evidence="2">
    <location>
        <begin position="85"/>
        <end position="105"/>
    </location>
</feature>
<evidence type="ECO:0008006" key="7">
    <source>
        <dbReference type="Google" id="ProtNLM"/>
    </source>
</evidence>
<feature type="compositionally biased region" description="Polar residues" evidence="1">
    <location>
        <begin position="1320"/>
        <end position="1330"/>
    </location>
</feature>
<organism evidence="5 6">
    <name type="scientific">Pseudopithomyces chartarum</name>
    <dbReference type="NCBI Taxonomy" id="1892770"/>
    <lineage>
        <taxon>Eukaryota</taxon>
        <taxon>Fungi</taxon>
        <taxon>Dikarya</taxon>
        <taxon>Ascomycota</taxon>
        <taxon>Pezizomycotina</taxon>
        <taxon>Dothideomycetes</taxon>
        <taxon>Pleosporomycetidae</taxon>
        <taxon>Pleosporales</taxon>
        <taxon>Massarineae</taxon>
        <taxon>Didymosphaeriaceae</taxon>
        <taxon>Pseudopithomyces</taxon>
    </lineage>
</organism>
<feature type="region of interest" description="Disordered" evidence="1">
    <location>
        <begin position="283"/>
        <end position="317"/>
    </location>
</feature>
<feature type="domain" description="Csf1 N-terminal" evidence="3">
    <location>
        <begin position="663"/>
        <end position="942"/>
    </location>
</feature>
<feature type="region of interest" description="Disordered" evidence="1">
    <location>
        <begin position="1244"/>
        <end position="1271"/>
    </location>
</feature>
<dbReference type="EMBL" id="WVTA01000016">
    <property type="protein sequence ID" value="KAK3201296.1"/>
    <property type="molecule type" value="Genomic_DNA"/>
</dbReference>
<dbReference type="Pfam" id="PF21678">
    <property type="entry name" value="Csf1_N"/>
    <property type="match status" value="2"/>
</dbReference>
<dbReference type="GO" id="GO:0006113">
    <property type="term" value="P:fermentation"/>
    <property type="evidence" value="ECO:0007669"/>
    <property type="project" value="InterPro"/>
</dbReference>
<feature type="compositionally biased region" description="Basic and acidic residues" evidence="1">
    <location>
        <begin position="206"/>
        <end position="215"/>
    </location>
</feature>
<gene>
    <name evidence="5" type="ORF">GRF29_185g524757</name>
</gene>
<dbReference type="InterPro" id="IPR048636">
    <property type="entry name" value="Csf1_N"/>
</dbReference>
<feature type="compositionally biased region" description="Polar residues" evidence="1">
    <location>
        <begin position="193"/>
        <end position="205"/>
    </location>
</feature>
<comment type="caution">
    <text evidence="5">The sequence shown here is derived from an EMBL/GenBank/DDBJ whole genome shotgun (WGS) entry which is preliminary data.</text>
</comment>
<feature type="compositionally biased region" description="Low complexity" evidence="1">
    <location>
        <begin position="1297"/>
        <end position="1310"/>
    </location>
</feature>
<feature type="region of interest" description="Disordered" evidence="1">
    <location>
        <begin position="1290"/>
        <end position="1357"/>
    </location>
</feature>
<evidence type="ECO:0000256" key="1">
    <source>
        <dbReference type="SAM" id="MobiDB-lite"/>
    </source>
</evidence>
<feature type="compositionally biased region" description="Basic and acidic residues" evidence="1">
    <location>
        <begin position="2333"/>
        <end position="2342"/>
    </location>
</feature>
<sequence length="3317" mass="370118">MGLRAKQGYTLHIFDGCCTAASHNRTTVWRPSSTSQQHQPAPAWEVAGHDEESRLLLAFTVQSSAALMAGSIVPEPLNPQRGFNWVYLVELLICGILTIFFLFYFNRLFATLVSYAIRAYTWRAYRTYIDIQALQISLLGGRIFFKDIRYHGHNETILIHNGYITWNYWLRRVRDADVLSRDRPPPLDPGATDDTSSTAPSGSRSRNLDKAEKGGKSTQKRLPCRVSVKISGVEAFMYNRTPAYDGIVDSIRRKMDAAREGEPLSSEKANARSDDNVLFRTATDMSEDQRQHYNKLRKPPAKAEGVSRSDTDAADSGKNDALPAFLKLLPVYVECNKGAIVIGNEHTMSVITAQFEKATGEFDASPSGPLDIYQQLFKFQVTHPVVHMKPNPDYRTPQLDAAARLKQEEQQGVLEQEELEEKHRQRGFRFPRMPRFFSKSSDSIHTHHAGSTGRRASIFAHQWHFPGQERWRGLSRYMDDNQNDGHGEWDGVEYAKTSLIADCPCVNVSFYWDVAGRVPTSLENSMYTEPAPTGDINGSLPPEYGVDIQIFGGIINYGPWADRHRGVFQSIFFPGAHVDAEPTSPLKAGDTRVLSVFKLYLSIEDDTILRIPIREPSKDWRWKGKARTLGGQDKNALDKTKGRVRSRRKHLRTKQRDSNASGQNMRPFAWIDVKVAGNSSVNYLMDMVASPRGFNNRLDVDIVSTEISSSVNHGLLWRSGAIGLDCDLSNPISWNSMRKWLFNISCRDLELFLLRDHLFLLTDLVADWGSGPPSSYFTFIPFQYLLKVDFTDFRLYLNTNDSNIINNPSELDENSFIILFGQRLHGDVTIPLDKFKPLQSEIRFDVRGEHLGLKVSMPPKNTLHTWLRSQDVARLGDLTLSGSHTYVTETSTMNTDRLYMDIRGDRLYLELYGWLVHHFMQIKENYFGDDLHFKTLEEFQGLQNHSLAADTAVPNDQPMKLSNDLDVVLSISVENAAILLPSNLYSAGSGLRADLPFAHADLRFTNYYMDLMVNLSPISLSVGGTVSSPGLPQEAGGQTEIFIDSVTIAGHRLFGLPPTEPTYICNWDFDIGAISGECTAQFLTSAASSIKCFIFSLDDDENTLPITNPAVIHDSTFLRLRTHDVRVWFHVDKEVVLISTGPVKLDFNDLANATFSRRLNAWVPDLTVSAIDERAALRYGAKGRDAHFVKAQAFLETTISFTMFSRKLDFTEERKKQQAHMVEHDERTNRAQFMFMDHAVHDLPTNQDVRPPAMQYPEIPQPIFLNQPGGSGSSYTSSGYFLGSGYPHRHSLRTDSSRSSSSGSFVNSIRSIRRHRDSKVTPSSSRSRTLLGSPARAESSATHYGHRGESDRIPGGLPSSVALSSPLAAPHPALDFIDIDMSEVPVFPDLPPRVRVDTKDALQFNDVSTKHFDESFEHTSLIIETEPGIRLYCTPDFLRCISSLISTLQPHEPQDLLDDFQISAMTAILDRQKRREGKGKSIEFNVNVPFVHLRFQNAYGSFLGAQAGIDQYDLILNKFKIAARDKRLTGERTGENSVSLHGTLASLGITVTERKLDGPSDDVAVQAEIRDLLVWMLQNKETHLNINTEAFEIATASRKIDYLASLIHRSTILGDELASRFADISDTQQSRLRYLALRLTATQEQLQDPAFITKATFALRAVRDHLRSHDSWKIISRFRYIWETLPDHEKQRIRDRCAVNSVRCPEDAEDKIVSTWDQWRTWDLAHVRKSLAMKMLFGTAHIKKAEEEPSLAPVYLDVRSASIKVILDPGPKQSDVTLRILAINVALIPMAQPAGLMLVGSEVAKRSTIVQINTSETAVRVHWEICELMDVLIHMFEKESLQTSRNAESPTRNPVGQENKIDNSIQFVYVTEQATIALDTINLRSLLSGRRFRISVVHEDNRISKQGITTTVVTHLEHAMMELFARSRLLFHARSDLPSLYFAHHQFKEDEPVPDEIKVTGASRKIEVRLEENVLSLLEVADAVLRDEVGYFYKQAMLVKRSLKPRQKVTDGPKSTHLPNISLALLMDKYAIRLALLETLAWSITGTSGRISVAPSLGETVTLRIDYDLAAHHHRMFSKAADASNLISSLEFPSVNGRLTVARNETQTRIFAAGIVETIQLQAAEIQALVATINKPEIANVVQAIHEDINVLSARFREIIPQTTHVPVIKTPDSPMEIIFGIQMTLSGMSVIASAPGQHTDSPTANLAIRLSSIQLRATNVGRDSTVLALPEAIVLLQEVNVELTLSDSSSIRRCGNVTFGAALQITAEKNAQPPRRVYRVKSTGMAVNVFADTASAVVDVMNHLQDRIKDLDLSMEKKYLRKLRHTKSKNSHQGDGDTRDDPEPDDQSGNSGALFTSTYSLELLDIYVSWIVGTSVAPYPKTESEDLVLSFRRVDLSTRKDDAARLTIEDMQLQMVPVSMSKKIRSMNSALLPEVVFNVAYGSTKDTRKVAFHAAGKSLHLQLDSRFMLPANVIERSIALAGRKFRAASANWSMTPTTSGAQRKNPFGNKRLAFLSVDANFAGAVVHINGSDSARNVSPTGQESKSQQKGRYSQFVGDSSKSSLVLRAPGVALKVENEDDGQDPTLKAELRIDASSNTLLPTVVPIIIEISESIKEVVREKDQESPLSPLAEKPQSDAKPGAKLLEEDNLITADPSTILGRTRLNLGVRICKQEFSLSCQPIARVAAIAKLEDIYITVNSVKSQEHGHFFAASAAFEKLEATVQHVYSRESTFGFNVDSIILSMMNSKHLSGTSGISAILRINPVALQVNARQLQDFLLFREIWVPPEIRQSSQSAPVPNSQEPQEYLMQRYHQVTAATAFPWNANIAIADVAVDLDLGQTIGKSSLRIQNLWASSRKGIDWEQNLCIGIEKLGIESTGRTNGFVDLTGVKVRTSISWPSEDLGVRQTPLIQASVGFQQLRVKAGFDYQAFLIADIGNFNFLMYNVREQLRGKRDRLVAILDGDHIHLLCTATSAAQGLALWQAIERLVQENQQAYTQSLRDIEKFLRRKSSVATPFSRSTSQSMINPKPEDDAVKAPISLHTDVVVTLRSISLGVFPSTFIDTQILHLEAADAQARFAVALEKGRIHSTLGMTLGQLSVALSSVQAPKKSKPIGDLTVEDIVSSAKSAREGKVDVGWNYNRISYIRTMWGNHTRTLASRLGKPLPEPNIKITSTQAQEPHIQDESSSGYKTAAEDALGKEGGKEKITAVVNVPQSKYEYEALEPPLIETPQLRDMGEATPPLEWIGLHRDRLPNVTHQIVIVTLLEVAREVEEAYERILGSSCIRITQPSTEMPITNLPVFNFTIISGEFSHQIA</sequence>
<feature type="compositionally biased region" description="Basic residues" evidence="1">
    <location>
        <begin position="642"/>
        <end position="653"/>
    </location>
</feature>